<dbReference type="Proteomes" id="UP000285112">
    <property type="component" value="Unassembled WGS sequence"/>
</dbReference>
<keyword evidence="3 6" id="KW-1133">Transmembrane helix</keyword>
<dbReference type="InterPro" id="IPR020846">
    <property type="entry name" value="MFS_dom"/>
</dbReference>
<keyword evidence="4 6" id="KW-0472">Membrane</keyword>
<feature type="transmembrane region" description="Helical" evidence="6">
    <location>
        <begin position="406"/>
        <end position="435"/>
    </location>
</feature>
<feature type="transmembrane region" description="Helical" evidence="6">
    <location>
        <begin position="249"/>
        <end position="268"/>
    </location>
</feature>
<reference evidence="8 9" key="1">
    <citation type="submission" date="2018-09" db="EMBL/GenBank/DDBJ databases">
        <title>YIM PH 21725 draft genome.</title>
        <authorList>
            <person name="Miao C."/>
        </authorList>
    </citation>
    <scope>NUCLEOTIDE SEQUENCE [LARGE SCALE GENOMIC DNA]</scope>
    <source>
        <strain evidence="9">YIM PH21725</strain>
    </source>
</reference>
<dbReference type="GO" id="GO:0046943">
    <property type="term" value="F:carboxylic acid transmembrane transporter activity"/>
    <property type="evidence" value="ECO:0007669"/>
    <property type="project" value="TreeGrafter"/>
</dbReference>
<evidence type="ECO:0000256" key="3">
    <source>
        <dbReference type="ARBA" id="ARBA00022989"/>
    </source>
</evidence>
<protein>
    <submittedName>
        <fullName evidence="8">MFS transporter</fullName>
    </submittedName>
</protein>
<dbReference type="Pfam" id="PF07690">
    <property type="entry name" value="MFS_1"/>
    <property type="match status" value="1"/>
</dbReference>
<comment type="caution">
    <text evidence="8">The sequence shown here is derived from an EMBL/GenBank/DDBJ whole genome shotgun (WGS) entry which is preliminary data.</text>
</comment>
<dbReference type="Gene3D" id="1.20.1250.20">
    <property type="entry name" value="MFS general substrate transporter like domains"/>
    <property type="match status" value="1"/>
</dbReference>
<dbReference type="PANTHER" id="PTHR23508">
    <property type="entry name" value="CARBOXYLIC ACID TRANSPORTER PROTEIN HOMOLOG"/>
    <property type="match status" value="1"/>
</dbReference>
<feature type="transmembrane region" description="Helical" evidence="6">
    <location>
        <begin position="447"/>
        <end position="468"/>
    </location>
</feature>
<feature type="domain" description="Major facilitator superfamily (MFS) profile" evidence="7">
    <location>
        <begin position="93"/>
        <end position="496"/>
    </location>
</feature>
<dbReference type="PANTHER" id="PTHR23508:SF10">
    <property type="entry name" value="CARBOXYLIC ACID TRANSPORTER PROTEIN HOMOLOG"/>
    <property type="match status" value="1"/>
</dbReference>
<keyword evidence="9" id="KW-1185">Reference proteome</keyword>
<dbReference type="PROSITE" id="PS50850">
    <property type="entry name" value="MFS"/>
    <property type="match status" value="1"/>
</dbReference>
<dbReference type="InterPro" id="IPR011701">
    <property type="entry name" value="MFS"/>
</dbReference>
<evidence type="ECO:0000259" key="7">
    <source>
        <dbReference type="PROSITE" id="PS50850"/>
    </source>
</evidence>
<feature type="region of interest" description="Disordered" evidence="5">
    <location>
        <begin position="1"/>
        <end position="57"/>
    </location>
</feature>
<evidence type="ECO:0000313" key="9">
    <source>
        <dbReference type="Proteomes" id="UP000285112"/>
    </source>
</evidence>
<keyword evidence="2 6" id="KW-0812">Transmembrane</keyword>
<name>A0A419I2P2_9PSEU</name>
<organism evidence="8 9">
    <name type="scientific">Amycolatopsis panacis</name>
    <dbReference type="NCBI Taxonomy" id="2340917"/>
    <lineage>
        <taxon>Bacteria</taxon>
        <taxon>Bacillati</taxon>
        <taxon>Actinomycetota</taxon>
        <taxon>Actinomycetes</taxon>
        <taxon>Pseudonocardiales</taxon>
        <taxon>Pseudonocardiaceae</taxon>
        <taxon>Amycolatopsis</taxon>
    </lineage>
</organism>
<proteinExistence type="predicted"/>
<feature type="transmembrane region" description="Helical" evidence="6">
    <location>
        <begin position="161"/>
        <end position="184"/>
    </location>
</feature>
<evidence type="ECO:0000313" key="8">
    <source>
        <dbReference type="EMBL" id="RJQ84214.1"/>
    </source>
</evidence>
<feature type="transmembrane region" description="Helical" evidence="6">
    <location>
        <begin position="474"/>
        <end position="496"/>
    </location>
</feature>
<feature type="transmembrane region" description="Helical" evidence="6">
    <location>
        <begin position="222"/>
        <end position="243"/>
    </location>
</feature>
<comment type="subcellular location">
    <subcellularLocation>
        <location evidence="1">Cell membrane</location>
        <topology evidence="1">Multi-pass membrane protein</topology>
    </subcellularLocation>
</comment>
<dbReference type="EMBL" id="QZFV01000088">
    <property type="protein sequence ID" value="RJQ84214.1"/>
    <property type="molecule type" value="Genomic_DNA"/>
</dbReference>
<feature type="transmembrane region" description="Helical" evidence="6">
    <location>
        <begin position="344"/>
        <end position="365"/>
    </location>
</feature>
<sequence length="507" mass="52091">MPVRSAPGSTLATAPTPRTVPDGRKRRNGNAATGRRRTSSSVHHGQPAGGARDPRSVRPQCCSPLLTGVFALVLHESSATMPSSTTNRRSAVVVALCFAVLIFDGYDLIIYGATVPDLLAYQPWHLTTASTGLLGSLALFGIVVGALGASTLAAKFTRRKAILISLIWFSCAMALTAAAPSPWLFGVGRVLAGLGLGAAIPTCITVTADFSRGGRKNLNNAIMFSGYAVGGIFSSLLALALLPHVGFRVMFAFGAVPLLLVPILLKWLPESPADLIRLGRTAEAAAVAQRYGLTAVATSDEPVAAPSIWRGRTGMATVFFCLAGVFGQLLIYGMNTWLPQIMRLAGYSLTSSLAFLVAINTGAIVGSVGSAPLADRFGARSVAAGSFAAAMIALVVLGVGGAPTPVLLVLVAVVGFGSIGSLTLLYGFIGIYYPAASRAAAMSATFGIARIGAVVATLGGGGFLALNLPTTWNFLAWVLPALLGAIAVLTVPAATADRAAVLSRERG</sequence>
<feature type="transmembrane region" description="Helical" evidence="6">
    <location>
        <begin position="377"/>
        <end position="400"/>
    </location>
</feature>
<evidence type="ECO:0000256" key="1">
    <source>
        <dbReference type="ARBA" id="ARBA00004651"/>
    </source>
</evidence>
<feature type="transmembrane region" description="Helical" evidence="6">
    <location>
        <begin position="190"/>
        <end position="210"/>
    </location>
</feature>
<feature type="transmembrane region" description="Helical" evidence="6">
    <location>
        <begin position="91"/>
        <end position="113"/>
    </location>
</feature>
<feature type="compositionally biased region" description="Basic residues" evidence="5">
    <location>
        <begin position="24"/>
        <end position="38"/>
    </location>
</feature>
<evidence type="ECO:0000256" key="5">
    <source>
        <dbReference type="SAM" id="MobiDB-lite"/>
    </source>
</evidence>
<dbReference type="SUPFAM" id="SSF103473">
    <property type="entry name" value="MFS general substrate transporter"/>
    <property type="match status" value="1"/>
</dbReference>
<feature type="transmembrane region" description="Helical" evidence="6">
    <location>
        <begin position="316"/>
        <end position="338"/>
    </location>
</feature>
<evidence type="ECO:0000256" key="6">
    <source>
        <dbReference type="SAM" id="Phobius"/>
    </source>
</evidence>
<accession>A0A419I2P2</accession>
<dbReference type="GO" id="GO:0005886">
    <property type="term" value="C:plasma membrane"/>
    <property type="evidence" value="ECO:0007669"/>
    <property type="project" value="UniProtKB-SubCell"/>
</dbReference>
<dbReference type="InterPro" id="IPR036259">
    <property type="entry name" value="MFS_trans_sf"/>
</dbReference>
<evidence type="ECO:0000256" key="2">
    <source>
        <dbReference type="ARBA" id="ARBA00022692"/>
    </source>
</evidence>
<dbReference type="AlphaFoldDB" id="A0A419I2P2"/>
<evidence type="ECO:0000256" key="4">
    <source>
        <dbReference type="ARBA" id="ARBA00023136"/>
    </source>
</evidence>
<feature type="transmembrane region" description="Helical" evidence="6">
    <location>
        <begin position="133"/>
        <end position="154"/>
    </location>
</feature>
<gene>
    <name evidence="8" type="ORF">D5S19_17975</name>
</gene>